<dbReference type="GO" id="GO:0005634">
    <property type="term" value="C:nucleus"/>
    <property type="evidence" value="ECO:0007669"/>
    <property type="project" value="TreeGrafter"/>
</dbReference>
<feature type="compositionally biased region" description="Basic and acidic residues" evidence="6">
    <location>
        <begin position="169"/>
        <end position="184"/>
    </location>
</feature>
<feature type="region of interest" description="Disordered" evidence="6">
    <location>
        <begin position="168"/>
        <end position="217"/>
    </location>
</feature>
<comment type="function">
    <text evidence="1">Required for respiratory activity and maintenance and expression of the mitochondrial genome.</text>
</comment>
<dbReference type="PANTHER" id="PTHR13475:SF3">
    <property type="entry name" value="NEUGRIN"/>
    <property type="match status" value="1"/>
</dbReference>
<dbReference type="OrthoDB" id="5578174at2759"/>
<keyword evidence="8" id="KW-1185">Reference proteome</keyword>
<dbReference type="Pfam" id="PF06413">
    <property type="entry name" value="Neugrin"/>
    <property type="match status" value="1"/>
</dbReference>
<evidence type="ECO:0000256" key="6">
    <source>
        <dbReference type="SAM" id="MobiDB-lite"/>
    </source>
</evidence>
<dbReference type="InterPro" id="IPR010487">
    <property type="entry name" value="NGRN/Rrg9"/>
</dbReference>
<comment type="subcellular location">
    <subcellularLocation>
        <location evidence="2">Mitochondrion</location>
    </subcellularLocation>
</comment>
<proteinExistence type="inferred from homology"/>
<evidence type="ECO:0000256" key="1">
    <source>
        <dbReference type="ARBA" id="ARBA00003548"/>
    </source>
</evidence>
<comment type="similarity">
    <text evidence="3">Belongs to the RRG9 family.</text>
</comment>
<dbReference type="GO" id="GO:0005739">
    <property type="term" value="C:mitochondrion"/>
    <property type="evidence" value="ECO:0007669"/>
    <property type="project" value="UniProtKB-SubCell"/>
</dbReference>
<reference evidence="7" key="1">
    <citation type="submission" date="2021-03" db="EMBL/GenBank/DDBJ databases">
        <authorList>
            <person name="Tagirdzhanova G."/>
        </authorList>
    </citation>
    <scope>NUCLEOTIDE SEQUENCE</scope>
</reference>
<evidence type="ECO:0000256" key="5">
    <source>
        <dbReference type="ARBA" id="ARBA00022946"/>
    </source>
</evidence>
<gene>
    <name evidence="7" type="primary">RRG9</name>
    <name evidence="7" type="ORF">IMSHALPRED_007308</name>
</gene>
<comment type="caution">
    <text evidence="7">The sequence shown here is derived from an EMBL/GenBank/DDBJ whole genome shotgun (WGS) entry which is preliminary data.</text>
</comment>
<dbReference type="AlphaFoldDB" id="A0A8H3ITZ4"/>
<feature type="compositionally biased region" description="Polar residues" evidence="6">
    <location>
        <begin position="198"/>
        <end position="212"/>
    </location>
</feature>
<sequence length="232" mass="26533">MSGWPKDAFPKGYSRSPKLAGPSRKARLRGDSRAVEVGLKGAKRSSRSTKAAADSRNSTQDYKDRREPWQIQKCSLSEKFGTTGWLPRKRLSPDTLDGIRALHSQYPDKFTTPILADQFKVSPEAIRRILKSKWRPNDKEEERRTRRWEKRGEIIWSQMVEVGIKPPKKWRDMGLGKSRERKPAQIEQLKSQVKPKSKVTSSLLDKSTSNLHTIPANRHETGLPVPLADRIL</sequence>
<accession>A0A8H3ITZ4</accession>
<feature type="region of interest" description="Disordered" evidence="6">
    <location>
        <begin position="1"/>
        <end position="66"/>
    </location>
</feature>
<evidence type="ECO:0000313" key="8">
    <source>
        <dbReference type="Proteomes" id="UP000664534"/>
    </source>
</evidence>
<evidence type="ECO:0000256" key="4">
    <source>
        <dbReference type="ARBA" id="ARBA00013566"/>
    </source>
</evidence>
<dbReference type="EMBL" id="CAJPDT010000047">
    <property type="protein sequence ID" value="CAF9927770.1"/>
    <property type="molecule type" value="Genomic_DNA"/>
</dbReference>
<evidence type="ECO:0000256" key="3">
    <source>
        <dbReference type="ARBA" id="ARBA00010895"/>
    </source>
</evidence>
<organism evidence="7 8">
    <name type="scientific">Imshaugia aleurites</name>
    <dbReference type="NCBI Taxonomy" id="172621"/>
    <lineage>
        <taxon>Eukaryota</taxon>
        <taxon>Fungi</taxon>
        <taxon>Dikarya</taxon>
        <taxon>Ascomycota</taxon>
        <taxon>Pezizomycotina</taxon>
        <taxon>Lecanoromycetes</taxon>
        <taxon>OSLEUM clade</taxon>
        <taxon>Lecanoromycetidae</taxon>
        <taxon>Lecanorales</taxon>
        <taxon>Lecanorineae</taxon>
        <taxon>Parmeliaceae</taxon>
        <taxon>Imshaugia</taxon>
    </lineage>
</organism>
<name>A0A8H3ITZ4_9LECA</name>
<keyword evidence="5" id="KW-0809">Transit peptide</keyword>
<evidence type="ECO:0000256" key="2">
    <source>
        <dbReference type="ARBA" id="ARBA00004173"/>
    </source>
</evidence>
<dbReference type="Proteomes" id="UP000664534">
    <property type="component" value="Unassembled WGS sequence"/>
</dbReference>
<protein>
    <recommendedName>
        <fullName evidence="4">Required for respiratory growth protein 9, mitochondrial</fullName>
    </recommendedName>
</protein>
<dbReference type="PANTHER" id="PTHR13475">
    <property type="entry name" value="NEUGRIN"/>
    <property type="match status" value="1"/>
</dbReference>
<evidence type="ECO:0000313" key="7">
    <source>
        <dbReference type="EMBL" id="CAF9927770.1"/>
    </source>
</evidence>